<gene>
    <name evidence="1" type="ORF">CVM52_22065</name>
</gene>
<feature type="non-terminal residue" evidence="1">
    <location>
        <position position="273"/>
    </location>
</feature>
<keyword evidence="1" id="KW-0067">ATP-binding</keyword>
<accession>A0A2M8IVC4</accession>
<keyword evidence="1" id="KW-0547">Nucleotide-binding</keyword>
<dbReference type="RefSeq" id="WP_172721064.1">
    <property type="nucleotide sequence ID" value="NZ_PGTB01000176.1"/>
</dbReference>
<dbReference type="Pfam" id="PF03237">
    <property type="entry name" value="Terminase_6N"/>
    <property type="match status" value="1"/>
</dbReference>
<name>A0A2M8IVC4_9RHOB</name>
<sequence>MRFLNETGEGALCALPYLFDFWALPHQLPPEGDWRAWVILGGRGAGKTRAGAEWVRGLVEGPRPMDPGRARSVALVGETYDQVRDVMIKGPSGILECSPPDRRPDWKASERRLIWPNGATAQAFSAHDPDGLRGPQFDAAWADELAKWTKGVETLDMLQFALRLGERPRLCVTTTPRNVPVLVELLELPSTVVSHAPTEANRANLAASFLEEVRSRYAGSRLARQELDGVLLTDIEGTLWPGALLEAARCDQVPPLDRIVVALDPAVSAGPEA</sequence>
<dbReference type="EMBL" id="PGTB01000176">
    <property type="protein sequence ID" value="PJE34486.1"/>
    <property type="molecule type" value="Genomic_DNA"/>
</dbReference>
<dbReference type="Gene3D" id="3.40.50.300">
    <property type="entry name" value="P-loop containing nucleotide triphosphate hydrolases"/>
    <property type="match status" value="1"/>
</dbReference>
<dbReference type="GO" id="GO:0005524">
    <property type="term" value="F:ATP binding"/>
    <property type="evidence" value="ECO:0007669"/>
    <property type="project" value="UniProtKB-KW"/>
</dbReference>
<dbReference type="AlphaFoldDB" id="A0A2M8IVC4"/>
<organism evidence="1 2">
    <name type="scientific">Pseudooceanicola lipolyticus</name>
    <dbReference type="NCBI Taxonomy" id="2029104"/>
    <lineage>
        <taxon>Bacteria</taxon>
        <taxon>Pseudomonadati</taxon>
        <taxon>Pseudomonadota</taxon>
        <taxon>Alphaproteobacteria</taxon>
        <taxon>Rhodobacterales</taxon>
        <taxon>Paracoccaceae</taxon>
        <taxon>Pseudooceanicola</taxon>
    </lineage>
</organism>
<dbReference type="Proteomes" id="UP000231553">
    <property type="component" value="Unassembled WGS sequence"/>
</dbReference>
<proteinExistence type="predicted"/>
<protein>
    <submittedName>
        <fullName evidence="1">ATP-binding protein</fullName>
    </submittedName>
</protein>
<evidence type="ECO:0000313" key="1">
    <source>
        <dbReference type="EMBL" id="PJE34486.1"/>
    </source>
</evidence>
<keyword evidence="2" id="KW-1185">Reference proteome</keyword>
<dbReference type="InterPro" id="IPR027417">
    <property type="entry name" value="P-loop_NTPase"/>
</dbReference>
<reference evidence="1 2" key="1">
    <citation type="journal article" date="2018" name="Int. J. Syst. Evol. Microbiol.">
        <title>Pseudooceanicola lipolyticus sp. nov., a marine alphaproteobacterium, reclassification of Oceanicola flagellatus as Pseudooceanicola flagellatus comb. nov. and emended description of the genus Pseudooceanicola.</title>
        <authorList>
            <person name="Huang M.-M."/>
            <person name="Guo L.-L."/>
            <person name="Wu Y.-H."/>
            <person name="Lai Q.-L."/>
            <person name="Shao Z.-Z."/>
            <person name="Wang C.-S."/>
            <person name="Wu M."/>
            <person name="Xu X.-W."/>
        </authorList>
    </citation>
    <scope>NUCLEOTIDE SEQUENCE [LARGE SCALE GENOMIC DNA]</scope>
    <source>
        <strain evidence="1 2">157</strain>
    </source>
</reference>
<comment type="caution">
    <text evidence="1">The sequence shown here is derived from an EMBL/GenBank/DDBJ whole genome shotgun (WGS) entry which is preliminary data.</text>
</comment>
<evidence type="ECO:0000313" key="2">
    <source>
        <dbReference type="Proteomes" id="UP000231553"/>
    </source>
</evidence>